<dbReference type="Pfam" id="PF13639">
    <property type="entry name" value="zf-RING_2"/>
    <property type="match status" value="1"/>
</dbReference>
<dbReference type="PANTHER" id="PTHR45931:SF3">
    <property type="entry name" value="RING ZINC FINGER-CONTAINING PROTEIN"/>
    <property type="match status" value="1"/>
</dbReference>
<dbReference type="EMBL" id="HBIC01005516">
    <property type="protein sequence ID" value="CAE0274092.1"/>
    <property type="molecule type" value="Transcribed_RNA"/>
</dbReference>
<evidence type="ECO:0000256" key="3">
    <source>
        <dbReference type="ARBA" id="ARBA00022833"/>
    </source>
</evidence>
<dbReference type="SMART" id="SM00184">
    <property type="entry name" value="RING"/>
    <property type="match status" value="1"/>
</dbReference>
<dbReference type="GO" id="GO:0005634">
    <property type="term" value="C:nucleus"/>
    <property type="evidence" value="ECO:0007669"/>
    <property type="project" value="TreeGrafter"/>
</dbReference>
<dbReference type="GO" id="GO:0006511">
    <property type="term" value="P:ubiquitin-dependent protein catabolic process"/>
    <property type="evidence" value="ECO:0007669"/>
    <property type="project" value="TreeGrafter"/>
</dbReference>
<evidence type="ECO:0000259" key="7">
    <source>
        <dbReference type="PROSITE" id="PS50089"/>
    </source>
</evidence>
<feature type="compositionally biased region" description="Polar residues" evidence="6">
    <location>
        <begin position="443"/>
        <end position="460"/>
    </location>
</feature>
<dbReference type="AlphaFoldDB" id="A0A7S3M054"/>
<feature type="region of interest" description="Disordered" evidence="6">
    <location>
        <begin position="430"/>
        <end position="488"/>
    </location>
</feature>
<feature type="domain" description="RING-type" evidence="7">
    <location>
        <begin position="160"/>
        <end position="201"/>
    </location>
</feature>
<dbReference type="PANTHER" id="PTHR45931">
    <property type="entry name" value="SI:CH211-59O9.10"/>
    <property type="match status" value="1"/>
</dbReference>
<evidence type="ECO:0000313" key="8">
    <source>
        <dbReference type="EMBL" id="CAE0274092.1"/>
    </source>
</evidence>
<evidence type="ECO:0000256" key="5">
    <source>
        <dbReference type="SAM" id="Coils"/>
    </source>
</evidence>
<evidence type="ECO:0000256" key="1">
    <source>
        <dbReference type="ARBA" id="ARBA00022723"/>
    </source>
</evidence>
<accession>A0A7S3M054</accession>
<evidence type="ECO:0000256" key="6">
    <source>
        <dbReference type="SAM" id="MobiDB-lite"/>
    </source>
</evidence>
<dbReference type="Gene3D" id="3.30.40.10">
    <property type="entry name" value="Zinc/RING finger domain, C3HC4 (zinc finger)"/>
    <property type="match status" value="1"/>
</dbReference>
<feature type="region of interest" description="Disordered" evidence="6">
    <location>
        <begin position="506"/>
        <end position="541"/>
    </location>
</feature>
<proteinExistence type="predicted"/>
<protein>
    <recommendedName>
        <fullName evidence="7">RING-type domain-containing protein</fullName>
    </recommendedName>
</protein>
<dbReference type="CDD" id="cd16454">
    <property type="entry name" value="RING-H2_PA-TM-RING"/>
    <property type="match status" value="1"/>
</dbReference>
<organism evidence="8">
    <name type="scientific">Spumella elongata</name>
    <dbReference type="NCBI Taxonomy" id="89044"/>
    <lineage>
        <taxon>Eukaryota</taxon>
        <taxon>Sar</taxon>
        <taxon>Stramenopiles</taxon>
        <taxon>Ochrophyta</taxon>
        <taxon>Chrysophyceae</taxon>
        <taxon>Chromulinales</taxon>
        <taxon>Chromulinaceae</taxon>
        <taxon>Spumella</taxon>
    </lineage>
</organism>
<dbReference type="InterPro" id="IPR051834">
    <property type="entry name" value="RING_finger_E3_ligase"/>
</dbReference>
<dbReference type="GO" id="GO:0008270">
    <property type="term" value="F:zinc ion binding"/>
    <property type="evidence" value="ECO:0007669"/>
    <property type="project" value="UniProtKB-KW"/>
</dbReference>
<evidence type="ECO:0000256" key="2">
    <source>
        <dbReference type="ARBA" id="ARBA00022771"/>
    </source>
</evidence>
<keyword evidence="2 4" id="KW-0863">Zinc-finger</keyword>
<dbReference type="InterPro" id="IPR013083">
    <property type="entry name" value="Znf_RING/FYVE/PHD"/>
</dbReference>
<evidence type="ECO:0000256" key="4">
    <source>
        <dbReference type="PROSITE-ProRule" id="PRU00175"/>
    </source>
</evidence>
<dbReference type="InterPro" id="IPR001841">
    <property type="entry name" value="Znf_RING"/>
</dbReference>
<name>A0A7S3M054_9STRA</name>
<sequence>MGAGASLDGGLGLHAETQRYLCHACHRVYNAPVHGSPEFVCPNCNSAFIEELGGVLRHSDLVLPRTGNSRFGHIFGSEELNTEQSRRITNASAMLRLLESQLREELEQLQHAFESSHLRMNQEIQRNAAEVNKKKLTKVMAGKIRQCKLDLDTVCSQPSCPICSEDFAVKAIATRLPCSHVFHHSCVVPWLEMKLNCPICRAELTDDIPTQTELEKYSTEEMSCWLDLIRDTGATNYSNCYECLSTETCKNTARRSEGKENDAQEIVTKEASEHTNNSRPEMTLKLQEELAQYLKDLATAATNDQQARPRLNFSFGRGDAAELMARDREEINDSLDRFHREYFHYDRSAGGAGNEALSDPSRGDLLDLSALAERPRSNIDDYIASPSRYAAAQRALELDQEDERQIDREAARESDRRNIAAALRRGFPISSGTSYSIGDPHSSDAQENSRTGSTLLSNGTRVHHHIRLVDDQSSDSDEADSSAGSDPHRAHMYEMANRAHLAQYGTGGLVNTNTSSASNANSTAQSSSRNVPRSDSSSTTAMNEFHRSLHTELGLTEDQLPQRERRLLHSHTEGLNSAVMLNSLINGPFAHGAEAERHLSPSWRTEMDGILTSAGLGDVNHVTDQAVSSAVRNAASFPSETSSEARLRNAQLAAINSYMGGETATRFNALNNYNTSTEERNGNTASRNSAAVHAPTTYQIRATGDGSFMTVPVVFSPSNNNQSP</sequence>
<reference evidence="8" key="1">
    <citation type="submission" date="2021-01" db="EMBL/GenBank/DDBJ databases">
        <authorList>
            <person name="Corre E."/>
            <person name="Pelletier E."/>
            <person name="Niang G."/>
            <person name="Scheremetjew M."/>
            <person name="Finn R."/>
            <person name="Kale V."/>
            <person name="Holt S."/>
            <person name="Cochrane G."/>
            <person name="Meng A."/>
            <person name="Brown T."/>
            <person name="Cohen L."/>
        </authorList>
    </citation>
    <scope>NUCLEOTIDE SEQUENCE</scope>
    <source>
        <strain evidence="8">CCAP 955/1</strain>
    </source>
</reference>
<dbReference type="GO" id="GO:0061630">
    <property type="term" value="F:ubiquitin protein ligase activity"/>
    <property type="evidence" value="ECO:0007669"/>
    <property type="project" value="TreeGrafter"/>
</dbReference>
<dbReference type="SUPFAM" id="SSF57850">
    <property type="entry name" value="RING/U-box"/>
    <property type="match status" value="1"/>
</dbReference>
<feature type="compositionally biased region" description="Low complexity" evidence="6">
    <location>
        <begin position="511"/>
        <end position="538"/>
    </location>
</feature>
<keyword evidence="5" id="KW-0175">Coiled coil</keyword>
<gene>
    <name evidence="8" type="ORF">SELO1098_LOCUS2919</name>
</gene>
<keyword evidence="3" id="KW-0862">Zinc</keyword>
<keyword evidence="1" id="KW-0479">Metal-binding</keyword>
<dbReference type="PROSITE" id="PS50089">
    <property type="entry name" value="ZF_RING_2"/>
    <property type="match status" value="1"/>
</dbReference>
<feature type="coiled-coil region" evidence="5">
    <location>
        <begin position="88"/>
        <end position="115"/>
    </location>
</feature>